<dbReference type="OrthoDB" id="2179at2157"/>
<protein>
    <submittedName>
        <fullName evidence="1">Uncharacterized protein</fullName>
    </submittedName>
</protein>
<reference evidence="1" key="1">
    <citation type="submission" date="2010-02" db="EMBL/GenBank/DDBJ databases">
        <title>Complete sequence of Aciduliprofundum boonei T469.</title>
        <authorList>
            <consortium name="US DOE Joint Genome Institute"/>
            <person name="Lucas S."/>
            <person name="Copeland A."/>
            <person name="Lapidus A."/>
            <person name="Cheng J.-F."/>
            <person name="Bruce D."/>
            <person name="Goodwin L."/>
            <person name="Pitluck S."/>
            <person name="Saunders E."/>
            <person name="Detter J.C."/>
            <person name="Han C."/>
            <person name="Tapia R."/>
            <person name="Land M."/>
            <person name="Hauser L."/>
            <person name="Kyrpides N."/>
            <person name="Mikhailova N."/>
            <person name="Flores G."/>
            <person name="Reysenbach A.-L."/>
            <person name="Woyke T."/>
        </authorList>
    </citation>
    <scope>NUCLEOTIDE SEQUENCE</scope>
    <source>
        <strain evidence="1">T469</strain>
    </source>
</reference>
<proteinExistence type="predicted"/>
<keyword evidence="2" id="KW-1185">Reference proteome</keyword>
<dbReference type="Proteomes" id="UP000001400">
    <property type="component" value="Chromosome"/>
</dbReference>
<evidence type="ECO:0000313" key="1">
    <source>
        <dbReference type="EMBL" id="ADD08561.1"/>
    </source>
</evidence>
<dbReference type="InterPro" id="IPR018977">
    <property type="entry name" value="NurA_domain"/>
</dbReference>
<evidence type="ECO:0000313" key="2">
    <source>
        <dbReference type="Proteomes" id="UP000001400"/>
    </source>
</evidence>
<dbReference type="GeneID" id="8827701"/>
<dbReference type="KEGG" id="abi:Aboo_0752"/>
<organism evidence="1 2">
    <name type="scientific">Aciduliprofundum boonei (strain DSM 19572 / T469)</name>
    <dbReference type="NCBI Taxonomy" id="439481"/>
    <lineage>
        <taxon>Archaea</taxon>
        <taxon>Methanobacteriati</taxon>
        <taxon>Thermoplasmatota</taxon>
        <taxon>DHVE2 group</taxon>
        <taxon>Candidatus Aciduliprofundum</taxon>
    </lineage>
</organism>
<dbReference type="eggNOG" id="arCOG02665">
    <property type="taxonomic scope" value="Archaea"/>
</dbReference>
<gene>
    <name evidence="1" type="ordered locus">Aboo_0752</name>
</gene>
<name>B5I9G9_ACIB4</name>
<dbReference type="SMART" id="SM00933">
    <property type="entry name" value="NurA"/>
    <property type="match status" value="1"/>
</dbReference>
<dbReference type="HOGENOM" id="CLU_793700_0_0_2"/>
<dbReference type="AlphaFoldDB" id="B5I9G9"/>
<dbReference type="EMBL" id="CP001941">
    <property type="protein sequence ID" value="ADD08561.1"/>
    <property type="molecule type" value="Genomic_DNA"/>
</dbReference>
<dbReference type="STRING" id="439481.Aboo_0752"/>
<sequence length="327" mass="37165">MLDILTKISIRDIPQDLGLPVIKNANPVPLSPENFHSLKPVEGKRIGFVDGGNNTIYLSPGQAIYMLRLYYSIFSNGQKEEYGRYTYIVDAHTNLNENAFELTIYDVDNSGIFPESMRIGMDEIDERDKIKAVGAYLRRMGEWLLSAKIINKCDILVRDGSLQTGAKREYEYANRLFESAREKIIVGFSKTCSLLTSRGYSLIASIHHLAEKNRIRAPWYYHPIAKGISTIKGDMFAVKLHPFSDYAFRVEVYPEKEVTLALGYLIPLSNDPIMTGYPYGLLDADINARISDEEAKTYRQVIYNHADSFTLMQARALDAHDRISEVK</sequence>
<accession>B5I9G9</accession>
<dbReference type="RefSeq" id="WP_008082284.1">
    <property type="nucleotide sequence ID" value="NC_013926.1"/>
</dbReference>